<evidence type="ECO:0000256" key="1">
    <source>
        <dbReference type="SAM" id="MobiDB-lite"/>
    </source>
</evidence>
<feature type="region of interest" description="Disordered" evidence="1">
    <location>
        <begin position="1"/>
        <end position="37"/>
    </location>
</feature>
<feature type="region of interest" description="Disordered" evidence="1">
    <location>
        <begin position="67"/>
        <end position="91"/>
    </location>
</feature>
<dbReference type="AlphaFoldDB" id="A0AAD8BRL2"/>
<proteinExistence type="predicted"/>
<feature type="compositionally biased region" description="Basic and acidic residues" evidence="1">
    <location>
        <begin position="67"/>
        <end position="79"/>
    </location>
</feature>
<organism evidence="2 3">
    <name type="scientific">Biomphalaria pfeifferi</name>
    <name type="common">Bloodfluke planorb</name>
    <name type="synonym">Freshwater snail</name>
    <dbReference type="NCBI Taxonomy" id="112525"/>
    <lineage>
        <taxon>Eukaryota</taxon>
        <taxon>Metazoa</taxon>
        <taxon>Spiralia</taxon>
        <taxon>Lophotrochozoa</taxon>
        <taxon>Mollusca</taxon>
        <taxon>Gastropoda</taxon>
        <taxon>Heterobranchia</taxon>
        <taxon>Euthyneura</taxon>
        <taxon>Panpulmonata</taxon>
        <taxon>Hygrophila</taxon>
        <taxon>Lymnaeoidea</taxon>
        <taxon>Planorbidae</taxon>
        <taxon>Biomphalaria</taxon>
    </lineage>
</organism>
<feature type="compositionally biased region" description="Polar residues" evidence="1">
    <location>
        <begin position="20"/>
        <end position="29"/>
    </location>
</feature>
<reference evidence="2" key="2">
    <citation type="submission" date="2023-04" db="EMBL/GenBank/DDBJ databases">
        <authorList>
            <person name="Bu L."/>
            <person name="Lu L."/>
            <person name="Laidemitt M.R."/>
            <person name="Zhang S.M."/>
            <person name="Mutuku M."/>
            <person name="Mkoji G."/>
            <person name="Steinauer M."/>
            <person name="Loker E.S."/>
        </authorList>
    </citation>
    <scope>NUCLEOTIDE SEQUENCE</scope>
    <source>
        <strain evidence="2">KasaAsao</strain>
        <tissue evidence="2">Whole Snail</tissue>
    </source>
</reference>
<protein>
    <submittedName>
        <fullName evidence="2">H(+)/Cl(-) exchange transporter 3</fullName>
    </submittedName>
</protein>
<evidence type="ECO:0000313" key="3">
    <source>
        <dbReference type="Proteomes" id="UP001233172"/>
    </source>
</evidence>
<reference evidence="2" key="1">
    <citation type="journal article" date="2023" name="PLoS Negl. Trop. Dis.">
        <title>A genome sequence for Biomphalaria pfeifferi, the major vector snail for the human-infecting parasite Schistosoma mansoni.</title>
        <authorList>
            <person name="Bu L."/>
            <person name="Lu L."/>
            <person name="Laidemitt M.R."/>
            <person name="Zhang S.M."/>
            <person name="Mutuku M."/>
            <person name="Mkoji G."/>
            <person name="Steinauer M."/>
            <person name="Loker E.S."/>
        </authorList>
    </citation>
    <scope>NUCLEOTIDE SEQUENCE</scope>
    <source>
        <strain evidence="2">KasaAsao</strain>
    </source>
</reference>
<evidence type="ECO:0000313" key="2">
    <source>
        <dbReference type="EMBL" id="KAK0059564.1"/>
    </source>
</evidence>
<dbReference type="EMBL" id="JASAOG010000041">
    <property type="protein sequence ID" value="KAK0059564.1"/>
    <property type="molecule type" value="Genomic_DNA"/>
</dbReference>
<feature type="compositionally biased region" description="Polar residues" evidence="1">
    <location>
        <begin position="82"/>
        <end position="91"/>
    </location>
</feature>
<comment type="caution">
    <text evidence="2">The sequence shown here is derived from an EMBL/GenBank/DDBJ whole genome shotgun (WGS) entry which is preliminary data.</text>
</comment>
<name>A0AAD8BRL2_BIOPF</name>
<keyword evidence="3" id="KW-1185">Reference proteome</keyword>
<sequence>MMEHTETDALLVEFMDPRQPTYSRSTGPIRNNDRSAVANSIDDDSLLDMTVDTKDFHHRHYDLDGHGRHFGLEGHRYDNGSEDSGSLQGKL</sequence>
<dbReference type="Proteomes" id="UP001233172">
    <property type="component" value="Unassembled WGS sequence"/>
</dbReference>
<accession>A0AAD8BRL2</accession>
<gene>
    <name evidence="2" type="ORF">Bpfe_011025</name>
</gene>